<dbReference type="RefSeq" id="WP_153719504.1">
    <property type="nucleotide sequence ID" value="NZ_WJPP01000003.1"/>
</dbReference>
<dbReference type="InterPro" id="IPR036900">
    <property type="entry name" value="A-D-PHexomutase_C_sf"/>
</dbReference>
<comment type="cofactor">
    <cofactor evidence="1">
        <name>Mg(2+)</name>
        <dbReference type="ChEBI" id="CHEBI:18420"/>
    </cofactor>
</comment>
<evidence type="ECO:0000259" key="9">
    <source>
        <dbReference type="Pfam" id="PF02880"/>
    </source>
</evidence>
<evidence type="ECO:0000256" key="1">
    <source>
        <dbReference type="ARBA" id="ARBA00001946"/>
    </source>
</evidence>
<dbReference type="PANTHER" id="PTHR45745:SF1">
    <property type="entry name" value="PHOSPHOGLUCOMUTASE 2B-RELATED"/>
    <property type="match status" value="1"/>
</dbReference>
<name>A0A6N7QS99_9GAMM</name>
<evidence type="ECO:0000256" key="2">
    <source>
        <dbReference type="ARBA" id="ARBA00010231"/>
    </source>
</evidence>
<dbReference type="PRINTS" id="PR00509">
    <property type="entry name" value="PGMPMM"/>
</dbReference>
<protein>
    <submittedName>
        <fullName evidence="10">Phospho-sugar mutase</fullName>
    </submittedName>
</protein>
<dbReference type="SUPFAM" id="SSF55957">
    <property type="entry name" value="Phosphoglucomutase, C-terminal domain"/>
    <property type="match status" value="1"/>
</dbReference>
<evidence type="ECO:0000259" key="7">
    <source>
        <dbReference type="Pfam" id="PF02878"/>
    </source>
</evidence>
<keyword evidence="4" id="KW-0479">Metal-binding</keyword>
<dbReference type="Pfam" id="PF02879">
    <property type="entry name" value="PGM_PMM_II"/>
    <property type="match status" value="1"/>
</dbReference>
<gene>
    <name evidence="10" type="ORF">GH984_07090</name>
</gene>
<dbReference type="Pfam" id="PF02878">
    <property type="entry name" value="PGM_PMM_I"/>
    <property type="match status" value="1"/>
</dbReference>
<feature type="domain" description="Alpha-D-phosphohexomutase alpha/beta/alpha" evidence="9">
    <location>
        <begin position="404"/>
        <end position="503"/>
    </location>
</feature>
<keyword evidence="3" id="KW-0597">Phosphoprotein</keyword>
<dbReference type="PROSITE" id="PS00710">
    <property type="entry name" value="PGM_PMM"/>
    <property type="match status" value="1"/>
</dbReference>
<accession>A0A6N7QS99</accession>
<dbReference type="GO" id="GO:0006166">
    <property type="term" value="P:purine ribonucleoside salvage"/>
    <property type="evidence" value="ECO:0007669"/>
    <property type="project" value="TreeGrafter"/>
</dbReference>
<evidence type="ECO:0000259" key="8">
    <source>
        <dbReference type="Pfam" id="PF02879"/>
    </source>
</evidence>
<dbReference type="GO" id="GO:0008973">
    <property type="term" value="F:phosphopentomutase activity"/>
    <property type="evidence" value="ECO:0007669"/>
    <property type="project" value="TreeGrafter"/>
</dbReference>
<comment type="caution">
    <text evidence="10">The sequence shown here is derived from an EMBL/GenBank/DDBJ whole genome shotgun (WGS) entry which is preliminary data.</text>
</comment>
<dbReference type="CDD" id="cd05799">
    <property type="entry name" value="PGM2"/>
    <property type="match status" value="1"/>
</dbReference>
<evidence type="ECO:0000256" key="5">
    <source>
        <dbReference type="ARBA" id="ARBA00022842"/>
    </source>
</evidence>
<keyword evidence="11" id="KW-1185">Reference proteome</keyword>
<dbReference type="AlphaFoldDB" id="A0A6N7QS99"/>
<dbReference type="Proteomes" id="UP000433788">
    <property type="component" value="Unassembled WGS sequence"/>
</dbReference>
<dbReference type="InterPro" id="IPR016066">
    <property type="entry name" value="A-D-PHexomutase_CS"/>
</dbReference>
<dbReference type="Pfam" id="PF02880">
    <property type="entry name" value="PGM_PMM_III"/>
    <property type="match status" value="1"/>
</dbReference>
<proteinExistence type="inferred from homology"/>
<evidence type="ECO:0000313" key="11">
    <source>
        <dbReference type="Proteomes" id="UP000433788"/>
    </source>
</evidence>
<organism evidence="10 11">
    <name type="scientific">Spiribacter salilacus</name>
    <dbReference type="NCBI Taxonomy" id="2664894"/>
    <lineage>
        <taxon>Bacteria</taxon>
        <taxon>Pseudomonadati</taxon>
        <taxon>Pseudomonadota</taxon>
        <taxon>Gammaproteobacteria</taxon>
        <taxon>Chromatiales</taxon>
        <taxon>Ectothiorhodospiraceae</taxon>
        <taxon>Spiribacter</taxon>
    </lineage>
</organism>
<comment type="similarity">
    <text evidence="2">Belongs to the phosphohexose mutase family.</text>
</comment>
<dbReference type="InterPro" id="IPR005846">
    <property type="entry name" value="A-D-PHexomutase_a/b/a-III"/>
</dbReference>
<evidence type="ECO:0000256" key="6">
    <source>
        <dbReference type="ARBA" id="ARBA00023235"/>
    </source>
</evidence>
<feature type="domain" description="Alpha-D-phosphohexomutase alpha/beta/alpha" evidence="8">
    <location>
        <begin position="266"/>
        <end position="358"/>
    </location>
</feature>
<evidence type="ECO:0000256" key="4">
    <source>
        <dbReference type="ARBA" id="ARBA00022723"/>
    </source>
</evidence>
<reference evidence="10 11" key="1">
    <citation type="submission" date="2019-11" db="EMBL/GenBank/DDBJ databases">
        <authorList>
            <person name="Zhang X.Y."/>
        </authorList>
    </citation>
    <scope>NUCLEOTIDE SEQUENCE [LARGE SCALE GENOMIC DNA]</scope>
    <source>
        <strain evidence="10 11">C176</strain>
    </source>
</reference>
<dbReference type="InterPro" id="IPR005844">
    <property type="entry name" value="A-D-PHexomutase_a/b/a-I"/>
</dbReference>
<dbReference type="EMBL" id="WJPP01000003">
    <property type="protein sequence ID" value="MRH78470.1"/>
    <property type="molecule type" value="Genomic_DNA"/>
</dbReference>
<dbReference type="InterPro" id="IPR016055">
    <property type="entry name" value="A-D-PHexomutase_a/b/a-I/II/III"/>
</dbReference>
<keyword evidence="5" id="KW-0460">Magnesium</keyword>
<feature type="domain" description="Alpha-D-phosphohexomutase alpha/beta/alpha" evidence="7">
    <location>
        <begin position="68"/>
        <end position="204"/>
    </location>
</feature>
<sequence length="639" mass="68334">MIERIHLMDDKHLLDQARAWQSADPDPVTRDALGALIDAAEAAEAKRDTHTLGHTLKQLRACFEAPLEFGTAGLRGLAGPGPANMNALLVQRVTAVMVDVLRAEVPDAGQRGVVIGYDARHGSKALAEAAAAVIKAAGVTVHVFDDYAPTPLVAFAALDLDAAAAIVLTASHNPPEYLGYKLYWSDGVQIVPPIDHRIAEALKALPLSTQIPAEEIPDTHTSDSPDVIQDTHIHGEALKARYLEAILAGAPAAPAAAAPTPSEGQAPSETPTKIVYTAMHGVAGELALRALKALNADTHSIEVHTIEAQAQPDGDFPTVRFPNPEEPGAIDLALEKAKAIGADLVLANDPDGDRVAVAIPQPNGEWLTLMGDQTGLLLADFLLAEATSAEATSETPTSPSQTPTISPDRLFVLNTVVSSRLLARIAEAYGVGHEQTLTGFKWLWHRALQREARGERFVFAYEDAIGFCPLRAVHDKDGIATIVALVRLIRDTHSKGDTLYDRLQALYLRYGLSITQQVSVSLSGAGATERMQTQLDDLRSNPPRALAGLTLTALHDYAAAERRRPDGQVIEPIPLPTTNLIQLDLADPDTSATYHVSVRPSGTEPKLKLYLEYLGPSGTQDTGAAKLEEIADELMRSFS</sequence>
<dbReference type="InterPro" id="IPR005845">
    <property type="entry name" value="A-D-PHexomutase_a/b/a-II"/>
</dbReference>
<dbReference type="GO" id="GO:0005975">
    <property type="term" value="P:carbohydrate metabolic process"/>
    <property type="evidence" value="ECO:0007669"/>
    <property type="project" value="InterPro"/>
</dbReference>
<dbReference type="InterPro" id="IPR005841">
    <property type="entry name" value="Alpha-D-phosphohexomutase_SF"/>
</dbReference>
<dbReference type="PANTHER" id="PTHR45745">
    <property type="entry name" value="PHOSPHOMANNOMUTASE 45A"/>
    <property type="match status" value="1"/>
</dbReference>
<dbReference type="GO" id="GO:0000287">
    <property type="term" value="F:magnesium ion binding"/>
    <property type="evidence" value="ECO:0007669"/>
    <property type="project" value="InterPro"/>
</dbReference>
<evidence type="ECO:0000256" key="3">
    <source>
        <dbReference type="ARBA" id="ARBA00022553"/>
    </source>
</evidence>
<keyword evidence="6" id="KW-0413">Isomerase</keyword>
<evidence type="ECO:0000313" key="10">
    <source>
        <dbReference type="EMBL" id="MRH78470.1"/>
    </source>
</evidence>
<dbReference type="Gene3D" id="3.40.120.10">
    <property type="entry name" value="Alpha-D-Glucose-1,6-Bisphosphate, subunit A, domain 3"/>
    <property type="match status" value="3"/>
</dbReference>
<dbReference type="SUPFAM" id="SSF53738">
    <property type="entry name" value="Phosphoglucomutase, first 3 domains"/>
    <property type="match status" value="3"/>
</dbReference>